<keyword evidence="3" id="KW-1185">Reference proteome</keyword>
<feature type="compositionally biased region" description="Polar residues" evidence="1">
    <location>
        <begin position="183"/>
        <end position="192"/>
    </location>
</feature>
<organism evidence="2 3">
    <name type="scientific">Colletotrichum plurivorum</name>
    <dbReference type="NCBI Taxonomy" id="2175906"/>
    <lineage>
        <taxon>Eukaryota</taxon>
        <taxon>Fungi</taxon>
        <taxon>Dikarya</taxon>
        <taxon>Ascomycota</taxon>
        <taxon>Pezizomycotina</taxon>
        <taxon>Sordariomycetes</taxon>
        <taxon>Hypocreomycetidae</taxon>
        <taxon>Glomerellales</taxon>
        <taxon>Glomerellaceae</taxon>
        <taxon>Colletotrichum</taxon>
        <taxon>Colletotrichum orchidearum species complex</taxon>
    </lineage>
</organism>
<protein>
    <submittedName>
        <fullName evidence="2">Uncharacterized protein</fullName>
    </submittedName>
</protein>
<feature type="compositionally biased region" description="Acidic residues" evidence="1">
    <location>
        <begin position="128"/>
        <end position="172"/>
    </location>
</feature>
<dbReference type="EMBL" id="WIGO01000973">
    <property type="protein sequence ID" value="KAF6802625.1"/>
    <property type="molecule type" value="Genomic_DNA"/>
</dbReference>
<proteinExistence type="predicted"/>
<gene>
    <name evidence="2" type="ORF">CPLU01_16149</name>
</gene>
<comment type="caution">
    <text evidence="2">The sequence shown here is derived from an EMBL/GenBank/DDBJ whole genome shotgun (WGS) entry which is preliminary data.</text>
</comment>
<reference evidence="2" key="1">
    <citation type="journal article" date="2020" name="Phytopathology">
        <title>Genome Sequence Resources of Colletotrichum truncatum, C. plurivorum, C. musicola, and C. sojae: Four Species Pathogenic to Soybean (Glycine max).</title>
        <authorList>
            <person name="Rogerio F."/>
            <person name="Boufleur T.R."/>
            <person name="Ciampi-Guillardi M."/>
            <person name="Sukno S.A."/>
            <person name="Thon M.R."/>
            <person name="Massola Junior N.S."/>
            <person name="Baroncelli R."/>
        </authorList>
    </citation>
    <scope>NUCLEOTIDE SEQUENCE</scope>
    <source>
        <strain evidence="2">LFN00145</strain>
    </source>
</reference>
<name>A0A8H6MNM9_9PEZI</name>
<sequence>DGKLTDRVLSSAADENKIRLIASAIEPVIARCEATMETSGRTALCWLRSVSATLCYPKPFLLVGKKATRTRYINVLCRFVCFVFRLYRLQKAGRAIETGISFTPEQLTAVEAVWNRLPLAGSSRDPTTGDESEDEDGDEVDSEDEDGEDEENEEGDFEDEDYEEDDVEQGDIGEPKVDDDNDGNCTAFSSDWSLPPGSEDADLYELLFGVLMLFATEPVPEGTPSKTLLIYFTGILGFSVDHQSFQPPRNFTTHLAALVYLLRLLFLEYAIPARGYVHLGIPRRPKHGRLERLQNVRQRFTIHGTDSVFDELFNLMCCCCCCCI</sequence>
<feature type="non-terminal residue" evidence="2">
    <location>
        <position position="1"/>
    </location>
</feature>
<evidence type="ECO:0000313" key="2">
    <source>
        <dbReference type="EMBL" id="KAF6802625.1"/>
    </source>
</evidence>
<dbReference type="Proteomes" id="UP000654918">
    <property type="component" value="Unassembled WGS sequence"/>
</dbReference>
<dbReference type="AlphaFoldDB" id="A0A8H6MNM9"/>
<evidence type="ECO:0000313" key="3">
    <source>
        <dbReference type="Proteomes" id="UP000654918"/>
    </source>
</evidence>
<evidence type="ECO:0000256" key="1">
    <source>
        <dbReference type="SAM" id="MobiDB-lite"/>
    </source>
</evidence>
<accession>A0A8H6MNM9</accession>
<feature type="region of interest" description="Disordered" evidence="1">
    <location>
        <begin position="120"/>
        <end position="192"/>
    </location>
</feature>